<dbReference type="InParanoid" id="T1HSC0"/>
<dbReference type="HOGENOM" id="CLU_2087804_0_0_1"/>
<name>T1HSC0_RHOPR</name>
<dbReference type="EMBL" id="ACPB03004241">
    <property type="status" value="NOT_ANNOTATED_CDS"/>
    <property type="molecule type" value="Genomic_DNA"/>
</dbReference>
<reference evidence="1" key="1">
    <citation type="submission" date="2015-05" db="UniProtKB">
        <authorList>
            <consortium name="EnsemblMetazoa"/>
        </authorList>
    </citation>
    <scope>IDENTIFICATION</scope>
</reference>
<accession>T1HSC0</accession>
<dbReference type="VEuPathDB" id="VectorBase:RPRC006940"/>
<keyword evidence="2" id="KW-1185">Reference proteome</keyword>
<sequence length="117" mass="13609">MSSRKRSGLQKEAGGDRKIPVYYLIVPMTERQFFNAIPPILPSTNPAISIQLLNQILERFGNLMLYTEGTLSFIDFLQQNDTESALRMRRGASVQKRKMDVFKSYEFRFKRTNQSHC</sequence>
<evidence type="ECO:0000313" key="1">
    <source>
        <dbReference type="EnsemblMetazoa" id="RPRC006940-PA"/>
    </source>
</evidence>
<dbReference type="Proteomes" id="UP000015103">
    <property type="component" value="Unassembled WGS sequence"/>
</dbReference>
<protein>
    <submittedName>
        <fullName evidence="1">Uncharacterized protein</fullName>
    </submittedName>
</protein>
<evidence type="ECO:0000313" key="2">
    <source>
        <dbReference type="Proteomes" id="UP000015103"/>
    </source>
</evidence>
<organism evidence="1 2">
    <name type="scientific">Rhodnius prolixus</name>
    <name type="common">Triatomid bug</name>
    <dbReference type="NCBI Taxonomy" id="13249"/>
    <lineage>
        <taxon>Eukaryota</taxon>
        <taxon>Metazoa</taxon>
        <taxon>Ecdysozoa</taxon>
        <taxon>Arthropoda</taxon>
        <taxon>Hexapoda</taxon>
        <taxon>Insecta</taxon>
        <taxon>Pterygota</taxon>
        <taxon>Neoptera</taxon>
        <taxon>Paraneoptera</taxon>
        <taxon>Hemiptera</taxon>
        <taxon>Heteroptera</taxon>
        <taxon>Panheteroptera</taxon>
        <taxon>Cimicomorpha</taxon>
        <taxon>Reduviidae</taxon>
        <taxon>Triatominae</taxon>
        <taxon>Rhodnius</taxon>
    </lineage>
</organism>
<proteinExistence type="predicted"/>
<dbReference type="AlphaFoldDB" id="T1HSC0"/>
<dbReference type="EnsemblMetazoa" id="RPRC006940-RA">
    <property type="protein sequence ID" value="RPRC006940-PA"/>
    <property type="gene ID" value="RPRC006940"/>
</dbReference>